<protein>
    <recommendedName>
        <fullName evidence="3">Antitoxin</fullName>
    </recommendedName>
</protein>
<dbReference type="EMBL" id="FTOI01000019">
    <property type="protein sequence ID" value="SIT03519.1"/>
    <property type="molecule type" value="Genomic_DNA"/>
</dbReference>
<dbReference type="Proteomes" id="UP000185839">
    <property type="component" value="Unassembled WGS sequence"/>
</dbReference>
<reference evidence="2" key="1">
    <citation type="submission" date="2017-01" db="EMBL/GenBank/DDBJ databases">
        <authorList>
            <person name="Varghese N."/>
            <person name="Submissions S."/>
        </authorList>
    </citation>
    <scope>NUCLEOTIDE SEQUENCE [LARGE SCALE GENOMIC DNA]</scope>
    <source>
        <strain evidence="2">DSM 23145</strain>
    </source>
</reference>
<evidence type="ECO:0000313" key="1">
    <source>
        <dbReference type="EMBL" id="SIT03519.1"/>
    </source>
</evidence>
<organism evidence="1 2">
    <name type="scientific">Kaistella chaponensis</name>
    <dbReference type="NCBI Taxonomy" id="713588"/>
    <lineage>
        <taxon>Bacteria</taxon>
        <taxon>Pseudomonadati</taxon>
        <taxon>Bacteroidota</taxon>
        <taxon>Flavobacteriia</taxon>
        <taxon>Flavobacteriales</taxon>
        <taxon>Weeksellaceae</taxon>
        <taxon>Chryseobacterium group</taxon>
        <taxon>Kaistella</taxon>
    </lineage>
</organism>
<name>A0A1N7NZ80_9FLAO</name>
<gene>
    <name evidence="1" type="ORF">SAMN05421789_1192</name>
</gene>
<sequence length="84" mass="9787">MDSKLTLKLNEKVIDRAKKYASNKKLSLSRLIENYLDSITQEENEDFEISPFVKSISSGKSIPADVDWKTLREDYTDHLDQKHQ</sequence>
<dbReference type="Pfam" id="PF19891">
    <property type="entry name" value="DUF6364"/>
    <property type="match status" value="1"/>
</dbReference>
<dbReference type="InterPro" id="IPR045944">
    <property type="entry name" value="DUF6364"/>
</dbReference>
<keyword evidence="2" id="KW-1185">Reference proteome</keyword>
<evidence type="ECO:0008006" key="3">
    <source>
        <dbReference type="Google" id="ProtNLM"/>
    </source>
</evidence>
<dbReference type="OrthoDB" id="6198066at2"/>
<dbReference type="STRING" id="713588.SAMN05421789_1192"/>
<dbReference type="RefSeq" id="WP_076388593.1">
    <property type="nucleotide sequence ID" value="NZ_FTOI01000019.1"/>
</dbReference>
<evidence type="ECO:0000313" key="2">
    <source>
        <dbReference type="Proteomes" id="UP000185839"/>
    </source>
</evidence>
<proteinExistence type="predicted"/>
<accession>A0A1N7NZ80</accession>
<dbReference type="AlphaFoldDB" id="A0A1N7NZ80"/>